<accession>A0A9N9EZ61</accession>
<evidence type="ECO:0000313" key="1">
    <source>
        <dbReference type="EMBL" id="CAG8499573.1"/>
    </source>
</evidence>
<dbReference type="Proteomes" id="UP000789706">
    <property type="component" value="Unassembled WGS sequence"/>
</dbReference>
<feature type="non-terminal residue" evidence="1">
    <location>
        <position position="1"/>
    </location>
</feature>
<organism evidence="1 2">
    <name type="scientific">Diversispora eburnea</name>
    <dbReference type="NCBI Taxonomy" id="1213867"/>
    <lineage>
        <taxon>Eukaryota</taxon>
        <taxon>Fungi</taxon>
        <taxon>Fungi incertae sedis</taxon>
        <taxon>Mucoromycota</taxon>
        <taxon>Glomeromycotina</taxon>
        <taxon>Glomeromycetes</taxon>
        <taxon>Diversisporales</taxon>
        <taxon>Diversisporaceae</taxon>
        <taxon>Diversispora</taxon>
    </lineage>
</organism>
<protein>
    <submittedName>
        <fullName evidence="1">2645_t:CDS:1</fullName>
    </submittedName>
</protein>
<reference evidence="1" key="1">
    <citation type="submission" date="2021-06" db="EMBL/GenBank/DDBJ databases">
        <authorList>
            <person name="Kallberg Y."/>
            <person name="Tangrot J."/>
            <person name="Rosling A."/>
        </authorList>
    </citation>
    <scope>NUCLEOTIDE SEQUENCE</scope>
    <source>
        <strain evidence="1">AZ414A</strain>
    </source>
</reference>
<sequence>TYSKKYPNIISELCKLFHEGWTYIIDKYIGRGPTGNNNFLSCQILNSYPYYEICYESQWEPYYILSKSAPLYDECFCNQGGRGLKQGQLSKDQFNYFKHYIPEIQFQ</sequence>
<name>A0A9N9EZ61_9GLOM</name>
<proteinExistence type="predicted"/>
<dbReference type="AlphaFoldDB" id="A0A9N9EZ61"/>
<keyword evidence="2" id="KW-1185">Reference proteome</keyword>
<comment type="caution">
    <text evidence="1">The sequence shown here is derived from an EMBL/GenBank/DDBJ whole genome shotgun (WGS) entry which is preliminary data.</text>
</comment>
<gene>
    <name evidence="1" type="ORF">DEBURN_LOCUS4604</name>
</gene>
<evidence type="ECO:0000313" key="2">
    <source>
        <dbReference type="Proteomes" id="UP000789706"/>
    </source>
</evidence>
<dbReference type="OrthoDB" id="411524at2759"/>
<dbReference type="EMBL" id="CAJVPK010000361">
    <property type="protein sequence ID" value="CAG8499573.1"/>
    <property type="molecule type" value="Genomic_DNA"/>
</dbReference>